<comment type="caution">
    <text evidence="2">The sequence shown here is derived from an EMBL/GenBank/DDBJ whole genome shotgun (WGS) entry which is preliminary data.</text>
</comment>
<reference evidence="2" key="1">
    <citation type="submission" date="2020-01" db="EMBL/GenBank/DDBJ databases">
        <authorList>
            <person name="Seo Y.L."/>
        </authorList>
    </citation>
    <scope>NUCLEOTIDE SEQUENCE</scope>
    <source>
        <strain evidence="2">R11</strain>
    </source>
</reference>
<keyword evidence="1" id="KW-1133">Transmembrane helix</keyword>
<sequence>MTAFLPRLNRNIISILIIALIIFFGGLAILNAAPLRIRDKVANGFLADLVITFPVLYYFIIVRPLKVSAKSLLLIFSFCCGLAYVVLPQQQRDYILQIRKLSVLAELFVIGYAVTQFKKLRAAYNQDRAEFADPIYNLRHAMVSVLGSSVAIKLMASELAIIRYGLLFWRKEKDCACDIKTFTTHKTCGYVAIWSVLFAVVLIEMVAVHLLLIHWNNIAAIVVTSISAYGMIVFVADLSAMLKRKILIGDNFIVLRTGLRWQVVTTLNNIDSLQKITNDYQPSDVPYLKGGAIKTSGNLLITFKEPVKVDKLYGASKIFSTILMNVDEVESFITHIS</sequence>
<keyword evidence="3" id="KW-1185">Reference proteome</keyword>
<feature type="transmembrane region" description="Helical" evidence="1">
    <location>
        <begin position="190"/>
        <end position="212"/>
    </location>
</feature>
<feature type="transmembrane region" description="Helical" evidence="1">
    <location>
        <begin position="45"/>
        <end position="61"/>
    </location>
</feature>
<accession>A0A966DVC5</accession>
<proteinExistence type="predicted"/>
<dbReference type="EMBL" id="WWEO01000044">
    <property type="protein sequence ID" value="NCD71317.1"/>
    <property type="molecule type" value="Genomic_DNA"/>
</dbReference>
<protein>
    <submittedName>
        <fullName evidence="2">Uncharacterized protein</fullName>
    </submittedName>
</protein>
<feature type="transmembrane region" description="Helical" evidence="1">
    <location>
        <begin position="12"/>
        <end position="33"/>
    </location>
</feature>
<feature type="transmembrane region" description="Helical" evidence="1">
    <location>
        <begin position="150"/>
        <end position="169"/>
    </location>
</feature>
<dbReference type="AlphaFoldDB" id="A0A966DVC5"/>
<feature type="transmembrane region" description="Helical" evidence="1">
    <location>
        <begin position="218"/>
        <end position="236"/>
    </location>
</feature>
<evidence type="ECO:0000256" key="1">
    <source>
        <dbReference type="SAM" id="Phobius"/>
    </source>
</evidence>
<feature type="transmembrane region" description="Helical" evidence="1">
    <location>
        <begin position="67"/>
        <end position="86"/>
    </location>
</feature>
<gene>
    <name evidence="2" type="ORF">GSY63_18265</name>
</gene>
<organism evidence="2 3">
    <name type="scientific">Mucilaginibacter agri</name>
    <dbReference type="NCBI Taxonomy" id="2695265"/>
    <lineage>
        <taxon>Bacteria</taxon>
        <taxon>Pseudomonadati</taxon>
        <taxon>Bacteroidota</taxon>
        <taxon>Sphingobacteriia</taxon>
        <taxon>Sphingobacteriales</taxon>
        <taxon>Sphingobacteriaceae</taxon>
        <taxon>Mucilaginibacter</taxon>
    </lineage>
</organism>
<keyword evidence="1" id="KW-0812">Transmembrane</keyword>
<reference evidence="2" key="2">
    <citation type="submission" date="2020-10" db="EMBL/GenBank/DDBJ databases">
        <title>Mucilaginibacter sp. nov., isolated from soil.</title>
        <authorList>
            <person name="Jeon C.O."/>
        </authorList>
    </citation>
    <scope>NUCLEOTIDE SEQUENCE</scope>
    <source>
        <strain evidence="2">R11</strain>
    </source>
</reference>
<keyword evidence="1" id="KW-0472">Membrane</keyword>
<dbReference type="RefSeq" id="WP_166587281.1">
    <property type="nucleotide sequence ID" value="NZ_WWEO01000044.1"/>
</dbReference>
<name>A0A966DVC5_9SPHI</name>
<evidence type="ECO:0000313" key="2">
    <source>
        <dbReference type="EMBL" id="NCD71317.1"/>
    </source>
</evidence>
<feature type="transmembrane region" description="Helical" evidence="1">
    <location>
        <begin position="98"/>
        <end position="115"/>
    </location>
</feature>
<evidence type="ECO:0000313" key="3">
    <source>
        <dbReference type="Proteomes" id="UP000638732"/>
    </source>
</evidence>
<dbReference type="Proteomes" id="UP000638732">
    <property type="component" value="Unassembled WGS sequence"/>
</dbReference>